<evidence type="ECO:0008006" key="3">
    <source>
        <dbReference type="Google" id="ProtNLM"/>
    </source>
</evidence>
<evidence type="ECO:0000313" key="1">
    <source>
        <dbReference type="EMBL" id="MEI5907955.1"/>
    </source>
</evidence>
<dbReference type="EMBL" id="JBBAXC010000010">
    <property type="protein sequence ID" value="MEI5907955.1"/>
    <property type="molecule type" value="Genomic_DNA"/>
</dbReference>
<proteinExistence type="predicted"/>
<comment type="caution">
    <text evidence="1">The sequence shown here is derived from an EMBL/GenBank/DDBJ whole genome shotgun (WGS) entry which is preliminary data.</text>
</comment>
<dbReference type="InterPro" id="IPR008978">
    <property type="entry name" value="HSP20-like_chaperone"/>
</dbReference>
<dbReference type="Gene3D" id="2.60.40.790">
    <property type="match status" value="1"/>
</dbReference>
<name>A0ABU8HFB0_9BACI</name>
<sequence>MNYHHDDNLEEWENVLKGILLDPFTNFLDENQFRIDLFDITDAYIIEVFTKELELEEIEIMKCDHQLEIGIKCTQETEKRKRTIPFPFSLNDHPMHANHKGDLIEILIKKETCHKELHPAMIKMIG</sequence>
<organism evidence="1 2">
    <name type="scientific">Bacillus spongiae</name>
    <dbReference type="NCBI Taxonomy" id="2683610"/>
    <lineage>
        <taxon>Bacteria</taxon>
        <taxon>Bacillati</taxon>
        <taxon>Bacillota</taxon>
        <taxon>Bacilli</taxon>
        <taxon>Bacillales</taxon>
        <taxon>Bacillaceae</taxon>
        <taxon>Bacillus</taxon>
    </lineage>
</organism>
<gene>
    <name evidence="1" type="ORF">WAK64_12905</name>
</gene>
<reference evidence="1 2" key="1">
    <citation type="journal article" date="2018" name="J. Microbiol.">
        <title>Bacillus spongiae sp. nov., isolated from sponge of Jeju Island.</title>
        <authorList>
            <person name="Lee G.E."/>
            <person name="Im W.T."/>
            <person name="Park J.S."/>
        </authorList>
    </citation>
    <scope>NUCLEOTIDE SEQUENCE [LARGE SCALE GENOMIC DNA]</scope>
    <source>
        <strain evidence="1 2">135PIL107-10</strain>
    </source>
</reference>
<accession>A0ABU8HFB0</accession>
<dbReference type="SUPFAM" id="SSF49764">
    <property type="entry name" value="HSP20-like chaperones"/>
    <property type="match status" value="1"/>
</dbReference>
<evidence type="ECO:0000313" key="2">
    <source>
        <dbReference type="Proteomes" id="UP001312865"/>
    </source>
</evidence>
<dbReference type="Proteomes" id="UP001312865">
    <property type="component" value="Unassembled WGS sequence"/>
</dbReference>
<protein>
    <recommendedName>
        <fullName evidence="3">Hsp20/alpha crystallin family protein</fullName>
    </recommendedName>
</protein>
<keyword evidence="2" id="KW-1185">Reference proteome</keyword>
<dbReference type="RefSeq" id="WP_336587397.1">
    <property type="nucleotide sequence ID" value="NZ_JBBAXC010000010.1"/>
</dbReference>